<keyword evidence="2" id="KW-0472">Membrane</keyword>
<organism evidence="3 4">
    <name type="scientific">Gordonia aquimaris</name>
    <dbReference type="NCBI Taxonomy" id="2984863"/>
    <lineage>
        <taxon>Bacteria</taxon>
        <taxon>Bacillati</taxon>
        <taxon>Actinomycetota</taxon>
        <taxon>Actinomycetes</taxon>
        <taxon>Mycobacteriales</taxon>
        <taxon>Gordoniaceae</taxon>
        <taxon>Gordonia</taxon>
    </lineage>
</organism>
<keyword evidence="2" id="KW-0812">Transmembrane</keyword>
<dbReference type="EMBL" id="JAPKFM010000026">
    <property type="protein sequence ID" value="MCX2966348.1"/>
    <property type="molecule type" value="Genomic_DNA"/>
</dbReference>
<proteinExistence type="predicted"/>
<feature type="transmembrane region" description="Helical" evidence="2">
    <location>
        <begin position="82"/>
        <end position="101"/>
    </location>
</feature>
<accession>A0A9X3D771</accession>
<keyword evidence="2" id="KW-1133">Transmembrane helix</keyword>
<gene>
    <name evidence="3" type="ORF">OSB52_19885</name>
</gene>
<dbReference type="AlphaFoldDB" id="A0A9X3D771"/>
<dbReference type="Proteomes" id="UP001143347">
    <property type="component" value="Unassembled WGS sequence"/>
</dbReference>
<feature type="transmembrane region" description="Helical" evidence="2">
    <location>
        <begin position="186"/>
        <end position="206"/>
    </location>
</feature>
<evidence type="ECO:0000256" key="2">
    <source>
        <dbReference type="SAM" id="Phobius"/>
    </source>
</evidence>
<feature type="region of interest" description="Disordered" evidence="1">
    <location>
        <begin position="1"/>
        <end position="41"/>
    </location>
</feature>
<feature type="transmembrane region" description="Helical" evidence="2">
    <location>
        <begin position="51"/>
        <end position="76"/>
    </location>
</feature>
<name>A0A9X3D771_9ACTN</name>
<comment type="caution">
    <text evidence="3">The sequence shown here is derived from an EMBL/GenBank/DDBJ whole genome shotgun (WGS) entry which is preliminary data.</text>
</comment>
<dbReference type="RefSeq" id="WP_266063255.1">
    <property type="nucleotide sequence ID" value="NZ_JAPKFM010000026.1"/>
</dbReference>
<evidence type="ECO:0000313" key="3">
    <source>
        <dbReference type="EMBL" id="MCX2966348.1"/>
    </source>
</evidence>
<protein>
    <submittedName>
        <fullName evidence="3">Uncharacterized protein</fullName>
    </submittedName>
</protein>
<sequence length="273" mass="29079">MDDGTDRRPSVVAQGKATSGSTRRQSRDSERAILGRSPAALGRSKRQESGLTVAVFLIMAYTPTWATLAGVGYAAVRFSIDPYAAVLPISVSTLVSVYLLLRLDGQGSQMDVFKRAITLDPKYLVMHSARWLRVLRAVLAANFVVLTATTMAFASVYVFGGQLLFGAAIAFHLAREHQRSLGPATRLLVTTYAVVQTSQIAFIVAAAALFPAGWRAAVAALTVAALLALEPRLFHTQLGVAMTADSAKQQILKLNKALMTAGHGSLISDPPPA</sequence>
<evidence type="ECO:0000256" key="1">
    <source>
        <dbReference type="SAM" id="MobiDB-lite"/>
    </source>
</evidence>
<evidence type="ECO:0000313" key="4">
    <source>
        <dbReference type="Proteomes" id="UP001143347"/>
    </source>
</evidence>
<keyword evidence="4" id="KW-1185">Reference proteome</keyword>
<reference evidence="3" key="1">
    <citation type="submission" date="2022-10" db="EMBL/GenBank/DDBJ databases">
        <title>WGS of marine actinomycetes from Thailand.</title>
        <authorList>
            <person name="Thawai C."/>
        </authorList>
    </citation>
    <scope>NUCLEOTIDE SEQUENCE</scope>
    <source>
        <strain evidence="3">SW21</strain>
    </source>
</reference>